<protein>
    <submittedName>
        <fullName evidence="2">Sedoheptulose 7-phosphate isomerase</fullName>
    </submittedName>
</protein>
<sequence length="216" mass="23382">MSSMTDEMFSPSKYFGLIAKCALDSIDSPQYEKIVELLFDCYKRGGTVYTMGCGGSASTATHFAADLAKTIMVTGNLGFKAISLVDNIPLVSAWVNDKGWSSIFAGQLRSWITKDDVLVGFSVHGGTTQGDEAGPWSQNLVSAMQLAKKRKARIIGFAGFDGGVMKEMADALIIIPINSEPFATPLIEAMHVVLHHAIIYDLKERIKSGHDKKTTA</sequence>
<gene>
    <name evidence="2" type="ORF">UV59_C0020G0028</name>
</gene>
<dbReference type="GO" id="GO:0097367">
    <property type="term" value="F:carbohydrate derivative binding"/>
    <property type="evidence" value="ECO:0007669"/>
    <property type="project" value="InterPro"/>
</dbReference>
<dbReference type="Proteomes" id="UP000034543">
    <property type="component" value="Unassembled WGS sequence"/>
</dbReference>
<dbReference type="EMBL" id="LCFB01000020">
    <property type="protein sequence ID" value="KKS84399.1"/>
    <property type="molecule type" value="Genomic_DNA"/>
</dbReference>
<evidence type="ECO:0000313" key="3">
    <source>
        <dbReference type="Proteomes" id="UP000034543"/>
    </source>
</evidence>
<dbReference type="Gene3D" id="3.40.50.10490">
    <property type="entry name" value="Glucose-6-phosphate isomerase like protein, domain 1"/>
    <property type="match status" value="1"/>
</dbReference>
<proteinExistence type="predicted"/>
<dbReference type="InterPro" id="IPR001347">
    <property type="entry name" value="SIS_dom"/>
</dbReference>
<dbReference type="SUPFAM" id="SSF53697">
    <property type="entry name" value="SIS domain"/>
    <property type="match status" value="1"/>
</dbReference>
<name>A0A0G1CFZ4_9BACT</name>
<dbReference type="AlphaFoldDB" id="A0A0G1CFZ4"/>
<evidence type="ECO:0000259" key="1">
    <source>
        <dbReference type="PROSITE" id="PS51464"/>
    </source>
</evidence>
<feature type="domain" description="SIS" evidence="1">
    <location>
        <begin position="38"/>
        <end position="207"/>
    </location>
</feature>
<dbReference type="CDD" id="cd05006">
    <property type="entry name" value="SIS_GmhA"/>
    <property type="match status" value="1"/>
</dbReference>
<dbReference type="PANTHER" id="PTHR30390">
    <property type="entry name" value="SEDOHEPTULOSE 7-PHOSPHATE ISOMERASE / DNAA INITIATOR-ASSOCIATING FACTOR FOR REPLICATION INITIATION"/>
    <property type="match status" value="1"/>
</dbReference>
<organism evidence="2 3">
    <name type="scientific">Candidatus Gottesmanbacteria bacterium GW2011_GWA1_43_11</name>
    <dbReference type="NCBI Taxonomy" id="1618436"/>
    <lineage>
        <taxon>Bacteria</taxon>
        <taxon>Candidatus Gottesmaniibacteriota</taxon>
    </lineage>
</organism>
<dbReference type="GO" id="GO:0016853">
    <property type="term" value="F:isomerase activity"/>
    <property type="evidence" value="ECO:0007669"/>
    <property type="project" value="UniProtKB-KW"/>
</dbReference>
<dbReference type="GO" id="GO:1901135">
    <property type="term" value="P:carbohydrate derivative metabolic process"/>
    <property type="evidence" value="ECO:0007669"/>
    <property type="project" value="InterPro"/>
</dbReference>
<dbReference type="InterPro" id="IPR050099">
    <property type="entry name" value="SIS_GmhA/DiaA_subfam"/>
</dbReference>
<dbReference type="PROSITE" id="PS51464">
    <property type="entry name" value="SIS"/>
    <property type="match status" value="1"/>
</dbReference>
<accession>A0A0G1CFZ4</accession>
<comment type="caution">
    <text evidence="2">The sequence shown here is derived from an EMBL/GenBank/DDBJ whole genome shotgun (WGS) entry which is preliminary data.</text>
</comment>
<evidence type="ECO:0000313" key="2">
    <source>
        <dbReference type="EMBL" id="KKS84399.1"/>
    </source>
</evidence>
<dbReference type="InterPro" id="IPR035461">
    <property type="entry name" value="GmhA/DiaA"/>
</dbReference>
<reference evidence="2 3" key="1">
    <citation type="journal article" date="2015" name="Nature">
        <title>rRNA introns, odd ribosomes, and small enigmatic genomes across a large radiation of phyla.</title>
        <authorList>
            <person name="Brown C.T."/>
            <person name="Hug L.A."/>
            <person name="Thomas B.C."/>
            <person name="Sharon I."/>
            <person name="Castelle C.J."/>
            <person name="Singh A."/>
            <person name="Wilkins M.J."/>
            <person name="Williams K.H."/>
            <person name="Banfield J.F."/>
        </authorList>
    </citation>
    <scope>NUCLEOTIDE SEQUENCE [LARGE SCALE GENOMIC DNA]</scope>
</reference>
<keyword evidence="2" id="KW-0413">Isomerase</keyword>
<dbReference type="InterPro" id="IPR046348">
    <property type="entry name" value="SIS_dom_sf"/>
</dbReference>
<dbReference type="Pfam" id="PF13580">
    <property type="entry name" value="SIS_2"/>
    <property type="match status" value="1"/>
</dbReference>
<dbReference type="STRING" id="1618436.UV59_C0020G0028"/>